<evidence type="ECO:0008006" key="4">
    <source>
        <dbReference type="Google" id="ProtNLM"/>
    </source>
</evidence>
<feature type="transmembrane region" description="Helical" evidence="1">
    <location>
        <begin position="141"/>
        <end position="161"/>
    </location>
</feature>
<accession>D0L2S4</accession>
<keyword evidence="1" id="KW-0472">Membrane</keyword>
<keyword evidence="1" id="KW-0812">Transmembrane</keyword>
<dbReference type="eggNOG" id="ENOG50334X6">
    <property type="taxonomic scope" value="Bacteria"/>
</dbReference>
<evidence type="ECO:0000256" key="1">
    <source>
        <dbReference type="SAM" id="Phobius"/>
    </source>
</evidence>
<feature type="transmembrane region" description="Helical" evidence="1">
    <location>
        <begin position="70"/>
        <end position="95"/>
    </location>
</feature>
<dbReference type="EMBL" id="CP001802">
    <property type="protein sequence ID" value="ACY20049.1"/>
    <property type="molecule type" value="Genomic_DNA"/>
</dbReference>
<dbReference type="KEGG" id="gbr:Gbro_0732"/>
<feature type="transmembrane region" description="Helical" evidence="1">
    <location>
        <begin position="16"/>
        <end position="40"/>
    </location>
</feature>
<gene>
    <name evidence="2" type="ordered locus">Gbro_0732</name>
</gene>
<evidence type="ECO:0000313" key="2">
    <source>
        <dbReference type="EMBL" id="ACY20049.1"/>
    </source>
</evidence>
<reference evidence="2 3" key="2">
    <citation type="journal article" date="2010" name="Stand. Genomic Sci.">
        <title>Complete genome sequence of Gordonia bronchialis type strain (3410).</title>
        <authorList>
            <person name="Ivanova N."/>
            <person name="Sikorski J."/>
            <person name="Jando M."/>
            <person name="Lapidus A."/>
            <person name="Nolan M."/>
            <person name="Lucas S."/>
            <person name="Del Rio T.G."/>
            <person name="Tice H."/>
            <person name="Copeland A."/>
            <person name="Cheng J.F."/>
            <person name="Chen F."/>
            <person name="Bruce D."/>
            <person name="Goodwin L."/>
            <person name="Pitluck S."/>
            <person name="Mavromatis K."/>
            <person name="Ovchinnikova G."/>
            <person name="Pati A."/>
            <person name="Chen A."/>
            <person name="Palaniappan K."/>
            <person name="Land M."/>
            <person name="Hauser L."/>
            <person name="Chang Y.J."/>
            <person name="Jeffries C.D."/>
            <person name="Chain P."/>
            <person name="Saunders E."/>
            <person name="Han C."/>
            <person name="Detter J.C."/>
            <person name="Brettin T."/>
            <person name="Rohde M."/>
            <person name="Goker M."/>
            <person name="Bristow J."/>
            <person name="Eisen J.A."/>
            <person name="Markowitz V."/>
            <person name="Hugenholtz P."/>
            <person name="Klenk H.P."/>
            <person name="Kyrpides N.C."/>
        </authorList>
    </citation>
    <scope>NUCLEOTIDE SEQUENCE [LARGE SCALE GENOMIC DNA]</scope>
    <source>
        <strain evidence="3">ATCC 25592 / DSM 43247 / BCRC 13721 / JCM 3198 / KCTC 3076 / NBRC 16047 / NCTC 10667</strain>
    </source>
</reference>
<reference evidence="3" key="1">
    <citation type="submission" date="2009-10" db="EMBL/GenBank/DDBJ databases">
        <title>The complete chromosome of Gordonia bronchialis DSM 43247.</title>
        <authorList>
            <consortium name="US DOE Joint Genome Institute (JGI-PGF)"/>
            <person name="Lucas S."/>
            <person name="Copeland A."/>
            <person name="Lapidus A."/>
            <person name="Glavina del Rio T."/>
            <person name="Dalin E."/>
            <person name="Tice H."/>
            <person name="Bruce D."/>
            <person name="Goodwin L."/>
            <person name="Pitluck S."/>
            <person name="Kyrpides N."/>
            <person name="Mavromatis K."/>
            <person name="Ivanova N."/>
            <person name="Ovchinnikova G."/>
            <person name="Saunders E."/>
            <person name="Brettin T."/>
            <person name="Detter J.C."/>
            <person name="Han C."/>
            <person name="Larimer F."/>
            <person name="Land M."/>
            <person name="Hauser L."/>
            <person name="Markowitz V."/>
            <person name="Cheng J.-F."/>
            <person name="Hugenholtz P."/>
            <person name="Woyke T."/>
            <person name="Wu D."/>
            <person name="Jando M."/>
            <person name="Schneider S."/>
            <person name="Goeker M."/>
            <person name="Klenk H.-P."/>
            <person name="Eisen J.A."/>
        </authorList>
    </citation>
    <scope>NUCLEOTIDE SEQUENCE [LARGE SCALE GENOMIC DNA]</scope>
    <source>
        <strain evidence="3">ATCC 25592 / DSM 43247 / BCRC 13721 / JCM 3198 / KCTC 3076 / NBRC 16047 / NCTC 10667</strain>
    </source>
</reference>
<protein>
    <recommendedName>
        <fullName evidence="4">Transmembrane protein</fullName>
    </recommendedName>
</protein>
<feature type="transmembrane region" description="Helical" evidence="1">
    <location>
        <begin position="167"/>
        <end position="200"/>
    </location>
</feature>
<sequence>MDVTTRTARLRSVPRAVWSVVSSAPLTCAWLVVMLVTTIVQHSASPEQLHHILVTRSTNLHHLTTDPLHVLFTSLFWLDGAYWLPYLLAFAIFHIPAERWLGSLRWLLVGLSAHVLATYISEGLLGLAIRDGVAGESMVHVTDVGVSYFLAGIVAVLTYRIATPWRWVYLAGVIVVYGAPLITALTFTAIGHFASVLIGLAFYPITRGRDTAPWNPLDTVRALRSRLTRAG</sequence>
<organism evidence="2 3">
    <name type="scientific">Gordonia bronchialis (strain ATCC 25592 / DSM 43247 / BCRC 13721 / JCM 3198 / KCTC 3076 / NBRC 16047 / NCTC 10667)</name>
    <name type="common">Rhodococcus bronchialis</name>
    <dbReference type="NCBI Taxonomy" id="526226"/>
    <lineage>
        <taxon>Bacteria</taxon>
        <taxon>Bacillati</taxon>
        <taxon>Actinomycetota</taxon>
        <taxon>Actinomycetes</taxon>
        <taxon>Mycobacteriales</taxon>
        <taxon>Gordoniaceae</taxon>
        <taxon>Gordonia</taxon>
    </lineage>
</organism>
<dbReference type="RefSeq" id="WP_012832635.1">
    <property type="nucleotide sequence ID" value="NC_013441.1"/>
</dbReference>
<keyword evidence="1" id="KW-1133">Transmembrane helix</keyword>
<name>D0L2S4_GORB4</name>
<dbReference type="HOGENOM" id="CLU_067786_2_0_11"/>
<dbReference type="InterPro" id="IPR046862">
    <property type="entry name" value="Rhomboid_2"/>
</dbReference>
<keyword evidence="3" id="KW-1185">Reference proteome</keyword>
<proteinExistence type="predicted"/>
<evidence type="ECO:0000313" key="3">
    <source>
        <dbReference type="Proteomes" id="UP000001219"/>
    </source>
</evidence>
<dbReference type="OrthoDB" id="4827451at2"/>
<dbReference type="Pfam" id="PF20401">
    <property type="entry name" value="Rhomboid_2"/>
    <property type="match status" value="1"/>
</dbReference>
<dbReference type="AlphaFoldDB" id="D0L2S4"/>
<feature type="transmembrane region" description="Helical" evidence="1">
    <location>
        <begin position="107"/>
        <end position="129"/>
    </location>
</feature>
<dbReference type="STRING" id="526226.Gbro_0732"/>
<dbReference type="Proteomes" id="UP000001219">
    <property type="component" value="Chromosome"/>
</dbReference>